<dbReference type="InterPro" id="IPR012337">
    <property type="entry name" value="RNaseH-like_sf"/>
</dbReference>
<dbReference type="SUPFAM" id="SSF53098">
    <property type="entry name" value="Ribonuclease H-like"/>
    <property type="match status" value="1"/>
</dbReference>
<dbReference type="AlphaFoldDB" id="A0A2P4Y0C4"/>
<evidence type="ECO:0000256" key="1">
    <source>
        <dbReference type="SAM" id="MobiDB-lite"/>
    </source>
</evidence>
<dbReference type="InterPro" id="IPR036397">
    <property type="entry name" value="RNaseH_sf"/>
</dbReference>
<dbReference type="EMBL" id="NCKW01006559">
    <property type="protein sequence ID" value="POM71240.1"/>
    <property type="molecule type" value="Genomic_DNA"/>
</dbReference>
<sequence length="211" mass="23601">MVHHGHPETRRGNQDETAIDDGANDAPPMDFTLPITDEEIVTSQKTPKFVQKLVTAESYKDKYGLVTVNSEKGWRVVLPPTLWPAVFKEMHGSDIYVGLIPTDESHNFTGGQDFNENRKDRPREVIPPLWSMRGGDVGGRWALYVAGPFPIANCGERYVIAAVEYVKRYAVARSVHEHTAKRVTTFLMEDIVLKFGAFRELLTDGAPEMGG</sequence>
<evidence type="ECO:0008006" key="4">
    <source>
        <dbReference type="Google" id="ProtNLM"/>
    </source>
</evidence>
<feature type="compositionally biased region" description="Basic and acidic residues" evidence="1">
    <location>
        <begin position="1"/>
        <end position="14"/>
    </location>
</feature>
<keyword evidence="3" id="KW-1185">Reference proteome</keyword>
<protein>
    <recommendedName>
        <fullName evidence="4">Integrase catalytic domain-containing protein</fullName>
    </recommendedName>
</protein>
<accession>A0A2P4Y0C4</accession>
<evidence type="ECO:0000313" key="3">
    <source>
        <dbReference type="Proteomes" id="UP000237271"/>
    </source>
</evidence>
<organism evidence="2 3">
    <name type="scientific">Phytophthora palmivora</name>
    <dbReference type="NCBI Taxonomy" id="4796"/>
    <lineage>
        <taxon>Eukaryota</taxon>
        <taxon>Sar</taxon>
        <taxon>Stramenopiles</taxon>
        <taxon>Oomycota</taxon>
        <taxon>Peronosporomycetes</taxon>
        <taxon>Peronosporales</taxon>
        <taxon>Peronosporaceae</taxon>
        <taxon>Phytophthora</taxon>
    </lineage>
</organism>
<proteinExistence type="predicted"/>
<name>A0A2P4Y0C4_9STRA</name>
<gene>
    <name evidence="2" type="ORF">PHPALM_12209</name>
</gene>
<dbReference type="GO" id="GO:0003676">
    <property type="term" value="F:nucleic acid binding"/>
    <property type="evidence" value="ECO:0007669"/>
    <property type="project" value="InterPro"/>
</dbReference>
<dbReference type="Proteomes" id="UP000237271">
    <property type="component" value="Unassembled WGS sequence"/>
</dbReference>
<dbReference type="Gene3D" id="3.30.420.10">
    <property type="entry name" value="Ribonuclease H-like superfamily/Ribonuclease H"/>
    <property type="match status" value="1"/>
</dbReference>
<dbReference type="OrthoDB" id="121806at2759"/>
<reference evidence="2 3" key="1">
    <citation type="journal article" date="2017" name="Genome Biol. Evol.">
        <title>Phytophthora megakarya and P. palmivora, closely related causal agents of cacao black pod rot, underwent increases in genome sizes and gene numbers by different mechanisms.</title>
        <authorList>
            <person name="Ali S.S."/>
            <person name="Shao J."/>
            <person name="Lary D.J."/>
            <person name="Kronmiller B."/>
            <person name="Shen D."/>
            <person name="Strem M.D."/>
            <person name="Amoako-Attah I."/>
            <person name="Akrofi A.Y."/>
            <person name="Begoude B.A."/>
            <person name="Ten Hoopen G.M."/>
            <person name="Coulibaly K."/>
            <person name="Kebe B.I."/>
            <person name="Melnick R.L."/>
            <person name="Guiltinan M.J."/>
            <person name="Tyler B.M."/>
            <person name="Meinhardt L.W."/>
            <person name="Bailey B.A."/>
        </authorList>
    </citation>
    <scope>NUCLEOTIDE SEQUENCE [LARGE SCALE GENOMIC DNA]</scope>
    <source>
        <strain evidence="3">sbr112.9</strain>
    </source>
</reference>
<feature type="region of interest" description="Disordered" evidence="1">
    <location>
        <begin position="1"/>
        <end position="30"/>
    </location>
</feature>
<comment type="caution">
    <text evidence="2">The sequence shown here is derived from an EMBL/GenBank/DDBJ whole genome shotgun (WGS) entry which is preliminary data.</text>
</comment>
<evidence type="ECO:0000313" key="2">
    <source>
        <dbReference type="EMBL" id="POM71240.1"/>
    </source>
</evidence>